<evidence type="ECO:0000256" key="10">
    <source>
        <dbReference type="ARBA" id="ARBA00023170"/>
    </source>
</evidence>
<evidence type="ECO:0000256" key="13">
    <source>
        <dbReference type="RuleBase" id="RU003357"/>
    </source>
</evidence>
<keyword evidence="7" id="KW-0406">Ion transport</keyword>
<dbReference type="Pfam" id="PF00593">
    <property type="entry name" value="TonB_dep_Rec_b-barrel"/>
    <property type="match status" value="1"/>
</dbReference>
<organism evidence="17 18">
    <name type="scientific">Sphaerotilus mobilis</name>
    <dbReference type="NCBI Taxonomy" id="47994"/>
    <lineage>
        <taxon>Bacteria</taxon>
        <taxon>Pseudomonadati</taxon>
        <taxon>Pseudomonadota</taxon>
        <taxon>Betaproteobacteria</taxon>
        <taxon>Burkholderiales</taxon>
        <taxon>Sphaerotilaceae</taxon>
        <taxon>Sphaerotilus</taxon>
    </lineage>
</organism>
<keyword evidence="18" id="KW-1185">Reference proteome</keyword>
<dbReference type="GO" id="GO:0015889">
    <property type="term" value="P:cobalamin transport"/>
    <property type="evidence" value="ECO:0007669"/>
    <property type="project" value="TreeGrafter"/>
</dbReference>
<dbReference type="OrthoDB" id="183532at2"/>
<evidence type="ECO:0000256" key="5">
    <source>
        <dbReference type="ARBA" id="ARBA00022692"/>
    </source>
</evidence>
<keyword evidence="5 12" id="KW-0812">Transmembrane</keyword>
<dbReference type="GO" id="GO:0006811">
    <property type="term" value="P:monoatomic ion transport"/>
    <property type="evidence" value="ECO:0007669"/>
    <property type="project" value="UniProtKB-KW"/>
</dbReference>
<keyword evidence="4 12" id="KW-1134">Transmembrane beta strand</keyword>
<dbReference type="AlphaFoldDB" id="A0A4Q7LT44"/>
<feature type="domain" description="TonB-dependent receptor-like beta-barrel" evidence="15">
    <location>
        <begin position="207"/>
        <end position="609"/>
    </location>
</feature>
<dbReference type="PANTHER" id="PTHR30069:SF53">
    <property type="entry name" value="COLICIN I RECEPTOR-RELATED"/>
    <property type="match status" value="1"/>
</dbReference>
<comment type="subcellular location">
    <subcellularLocation>
        <location evidence="1 12">Cell outer membrane</location>
        <topology evidence="1 12">Multi-pass membrane protein</topology>
    </subcellularLocation>
</comment>
<dbReference type="RefSeq" id="WP_130480253.1">
    <property type="nucleotide sequence ID" value="NZ_SGWV01000007.1"/>
</dbReference>
<sequence length="636" mass="68769">MSSTFRTSRRPAVSSRLFVLAPLAWAAGLCASGAVQAQADLGTRLALADRLPQVVITASRMPQRIDQAIADVTVIDRDQIDRSEGLTLAELIARQAGVQLSSNGGLGKASAVFMRGLEGRHVLLLVDGVRYGSATLGEPDFANLPLAGIERIEIVRGPMSGLYGSDAVGGVIQVFTRQATPGEGLRVNARSTAGSHGHGQVGAGLSFAGDGYSGGLQLLHTEEDGYSATNAGVPFGNFNPDRDGINQNAARLHLRRDWNADWSTRAQLLQVDARTQYDDGPGADALASLGTQVSSLEVEGRVLPGWRSQWRFARSVNDYGTLVSAPTSFNDLGTIHTDQRTLAWENVVSLPLGSLVALVDRLEQRVSKPVQNYDVTRRTIQGLALGYNLQAGDHSLQTSLRRDLNSQFGGQTTGSAGYGYAFTPSWQGHAQVGTSFVAPSFNQLYWPGFGNALLLPERGRHAELGIRHVEGDDRFGATLYANRIRGYITEGANPVNLPYSRSTGLTLQGEQRWGVLNLSSSVDLLRPVNDSEGNANEGKLLPRRAQRTFKLSADVDRGAWRYGTSIQAHAHRYDDAANLRRLAGYATVDLHSAWSVTSDWQLSARLNNLADRTYETARGFNQAGRALYVGVRYSPR</sequence>
<keyword evidence="3 12" id="KW-0813">Transport</keyword>
<comment type="caution">
    <text evidence="17">The sequence shown here is derived from an EMBL/GenBank/DDBJ whole genome shotgun (WGS) entry which is preliminary data.</text>
</comment>
<dbReference type="InterPro" id="IPR036942">
    <property type="entry name" value="Beta-barrel_TonB_sf"/>
</dbReference>
<evidence type="ECO:0000256" key="14">
    <source>
        <dbReference type="SAM" id="SignalP"/>
    </source>
</evidence>
<feature type="signal peptide" evidence="14">
    <location>
        <begin position="1"/>
        <end position="26"/>
    </location>
</feature>
<keyword evidence="11 12" id="KW-0998">Cell outer membrane</keyword>
<evidence type="ECO:0000256" key="2">
    <source>
        <dbReference type="ARBA" id="ARBA00009810"/>
    </source>
</evidence>
<feature type="domain" description="TonB-dependent receptor plug" evidence="16">
    <location>
        <begin position="68"/>
        <end position="171"/>
    </location>
</feature>
<dbReference type="PANTHER" id="PTHR30069">
    <property type="entry name" value="TONB-DEPENDENT OUTER MEMBRANE RECEPTOR"/>
    <property type="match status" value="1"/>
</dbReference>
<reference evidence="17 18" key="1">
    <citation type="submission" date="2019-02" db="EMBL/GenBank/DDBJ databases">
        <title>Genomic Encyclopedia of Type Strains, Phase IV (KMG-IV): sequencing the most valuable type-strain genomes for metagenomic binning, comparative biology and taxonomic classification.</title>
        <authorList>
            <person name="Goeker M."/>
        </authorList>
    </citation>
    <scope>NUCLEOTIDE SEQUENCE [LARGE SCALE GENOMIC DNA]</scope>
    <source>
        <strain evidence="17 18">DSM 10617</strain>
    </source>
</reference>
<evidence type="ECO:0000256" key="8">
    <source>
        <dbReference type="ARBA" id="ARBA00023077"/>
    </source>
</evidence>
<keyword evidence="10" id="KW-0675">Receptor</keyword>
<proteinExistence type="inferred from homology"/>
<evidence type="ECO:0000256" key="4">
    <source>
        <dbReference type="ARBA" id="ARBA00022452"/>
    </source>
</evidence>
<dbReference type="InterPro" id="IPR000531">
    <property type="entry name" value="Beta-barrel_TonB"/>
</dbReference>
<evidence type="ECO:0000256" key="1">
    <source>
        <dbReference type="ARBA" id="ARBA00004571"/>
    </source>
</evidence>
<accession>A0A4Q7LT44</accession>
<evidence type="ECO:0000256" key="7">
    <source>
        <dbReference type="ARBA" id="ARBA00023065"/>
    </source>
</evidence>
<dbReference type="Proteomes" id="UP000293433">
    <property type="component" value="Unassembled WGS sequence"/>
</dbReference>
<evidence type="ECO:0000256" key="9">
    <source>
        <dbReference type="ARBA" id="ARBA00023136"/>
    </source>
</evidence>
<protein>
    <submittedName>
        <fullName evidence="17">Vitamin B12 transporter</fullName>
    </submittedName>
</protein>
<keyword evidence="9 12" id="KW-0472">Membrane</keyword>
<dbReference type="InterPro" id="IPR012910">
    <property type="entry name" value="Plug_dom"/>
</dbReference>
<evidence type="ECO:0000256" key="3">
    <source>
        <dbReference type="ARBA" id="ARBA00022448"/>
    </source>
</evidence>
<feature type="chain" id="PRO_5020413151" evidence="14">
    <location>
        <begin position="27"/>
        <end position="636"/>
    </location>
</feature>
<dbReference type="EMBL" id="SGWV01000007">
    <property type="protein sequence ID" value="RZS58066.1"/>
    <property type="molecule type" value="Genomic_DNA"/>
</dbReference>
<dbReference type="Gene3D" id="2.170.130.10">
    <property type="entry name" value="TonB-dependent receptor, plug domain"/>
    <property type="match status" value="1"/>
</dbReference>
<dbReference type="Pfam" id="PF07715">
    <property type="entry name" value="Plug"/>
    <property type="match status" value="1"/>
</dbReference>
<dbReference type="InterPro" id="IPR037066">
    <property type="entry name" value="Plug_dom_sf"/>
</dbReference>
<dbReference type="PROSITE" id="PS52016">
    <property type="entry name" value="TONB_DEPENDENT_REC_3"/>
    <property type="match status" value="1"/>
</dbReference>
<dbReference type="InterPro" id="IPR039426">
    <property type="entry name" value="TonB-dep_rcpt-like"/>
</dbReference>
<evidence type="ECO:0000259" key="15">
    <source>
        <dbReference type="Pfam" id="PF00593"/>
    </source>
</evidence>
<keyword evidence="6 14" id="KW-0732">Signal</keyword>
<evidence type="ECO:0000259" key="16">
    <source>
        <dbReference type="Pfam" id="PF07715"/>
    </source>
</evidence>
<dbReference type="GO" id="GO:0009279">
    <property type="term" value="C:cell outer membrane"/>
    <property type="evidence" value="ECO:0007669"/>
    <property type="project" value="UniProtKB-SubCell"/>
</dbReference>
<gene>
    <name evidence="17" type="ORF">EV685_0343</name>
</gene>
<evidence type="ECO:0000256" key="11">
    <source>
        <dbReference type="ARBA" id="ARBA00023237"/>
    </source>
</evidence>
<dbReference type="Gene3D" id="2.40.170.20">
    <property type="entry name" value="TonB-dependent receptor, beta-barrel domain"/>
    <property type="match status" value="1"/>
</dbReference>
<evidence type="ECO:0000313" key="17">
    <source>
        <dbReference type="EMBL" id="RZS58066.1"/>
    </source>
</evidence>
<keyword evidence="8 13" id="KW-0798">TonB box</keyword>
<evidence type="ECO:0000256" key="6">
    <source>
        <dbReference type="ARBA" id="ARBA00022729"/>
    </source>
</evidence>
<comment type="similarity">
    <text evidence="2 12 13">Belongs to the TonB-dependent receptor family.</text>
</comment>
<dbReference type="SUPFAM" id="SSF56935">
    <property type="entry name" value="Porins"/>
    <property type="match status" value="1"/>
</dbReference>
<evidence type="ECO:0000256" key="12">
    <source>
        <dbReference type="PROSITE-ProRule" id="PRU01360"/>
    </source>
</evidence>
<evidence type="ECO:0000313" key="18">
    <source>
        <dbReference type="Proteomes" id="UP000293433"/>
    </source>
</evidence>
<name>A0A4Q7LT44_9BURK</name>